<keyword evidence="4" id="KW-0378">Hydrolase</keyword>
<feature type="domain" description="Peptidase S54 rhomboid" evidence="9">
    <location>
        <begin position="62"/>
        <end position="212"/>
    </location>
</feature>
<comment type="similarity">
    <text evidence="2">Belongs to the peptidase S54 family.</text>
</comment>
<dbReference type="PANTHER" id="PTHR43731">
    <property type="entry name" value="RHOMBOID PROTEASE"/>
    <property type="match status" value="1"/>
</dbReference>
<feature type="transmembrane region" description="Helical" evidence="7">
    <location>
        <begin position="127"/>
        <end position="146"/>
    </location>
</feature>
<dbReference type="InterPro" id="IPR035952">
    <property type="entry name" value="Rhomboid-like_sf"/>
</dbReference>
<dbReference type="GO" id="GO:0051082">
    <property type="term" value="F:unfolded protein binding"/>
    <property type="evidence" value="ECO:0007669"/>
    <property type="project" value="InterPro"/>
</dbReference>
<feature type="transmembrane region" description="Helical" evidence="7">
    <location>
        <begin position="103"/>
        <end position="121"/>
    </location>
</feature>
<dbReference type="FunFam" id="1.20.1540.10:FF:000027">
    <property type="entry name" value="Rhomboid family intramembrane serine protease"/>
    <property type="match status" value="1"/>
</dbReference>
<dbReference type="Proteomes" id="UP000507962">
    <property type="component" value="Unassembled WGS sequence"/>
</dbReference>
<dbReference type="InterPro" id="IPR022764">
    <property type="entry name" value="Peptidase_S54_rhomboid_dom"/>
</dbReference>
<dbReference type="SUPFAM" id="SSF144091">
    <property type="entry name" value="Rhomboid-like"/>
    <property type="match status" value="1"/>
</dbReference>
<dbReference type="RefSeq" id="WP_180137291.1">
    <property type="nucleotide sequence ID" value="NZ_CAADHO010000001.1"/>
</dbReference>
<keyword evidence="11" id="KW-1185">Reference proteome</keyword>
<dbReference type="Pfam" id="PF01556">
    <property type="entry name" value="DnaJ_C"/>
    <property type="match status" value="1"/>
</dbReference>
<dbReference type="Pfam" id="PF01694">
    <property type="entry name" value="Rhomboid"/>
    <property type="match status" value="1"/>
</dbReference>
<evidence type="ECO:0000256" key="1">
    <source>
        <dbReference type="ARBA" id="ARBA00004141"/>
    </source>
</evidence>
<evidence type="ECO:0000313" key="10">
    <source>
        <dbReference type="EMBL" id="VFQ43105.1"/>
    </source>
</evidence>
<evidence type="ECO:0000313" key="11">
    <source>
        <dbReference type="Proteomes" id="UP000507962"/>
    </source>
</evidence>
<dbReference type="EMBL" id="CAADHO010000001">
    <property type="protein sequence ID" value="VFQ43105.1"/>
    <property type="molecule type" value="Genomic_DNA"/>
</dbReference>
<dbReference type="PANTHER" id="PTHR43731:SF14">
    <property type="entry name" value="PRESENILIN-ASSOCIATED RHOMBOID-LIKE PROTEIN, MITOCHONDRIAL"/>
    <property type="match status" value="1"/>
</dbReference>
<dbReference type="InterPro" id="IPR008971">
    <property type="entry name" value="HSP40/DnaJ_pept-bd"/>
</dbReference>
<evidence type="ECO:0000256" key="7">
    <source>
        <dbReference type="SAM" id="Phobius"/>
    </source>
</evidence>
<gene>
    <name evidence="10" type="ORF">MSL71_7320</name>
</gene>
<dbReference type="GO" id="GO:0016020">
    <property type="term" value="C:membrane"/>
    <property type="evidence" value="ECO:0007669"/>
    <property type="project" value="UniProtKB-SubCell"/>
</dbReference>
<reference evidence="10 11" key="1">
    <citation type="submission" date="2019-03" db="EMBL/GenBank/DDBJ databases">
        <authorList>
            <person name="Nijsse B."/>
        </authorList>
    </citation>
    <scope>NUCLEOTIDE SEQUENCE [LARGE SCALE GENOMIC DNA]</scope>
    <source>
        <strain evidence="10">Desulfoluna butyratoxydans MSL71</strain>
    </source>
</reference>
<name>A0A4U8YHN4_9BACT</name>
<keyword evidence="3 7" id="KW-0812">Transmembrane</keyword>
<comment type="subcellular location">
    <subcellularLocation>
        <location evidence="1">Membrane</location>
        <topology evidence="1">Multi-pass membrane protein</topology>
    </subcellularLocation>
</comment>
<feature type="transmembrane region" description="Helical" evidence="7">
    <location>
        <begin position="191"/>
        <end position="213"/>
    </location>
</feature>
<dbReference type="AlphaFoldDB" id="A0A4U8YHN4"/>
<evidence type="ECO:0000256" key="3">
    <source>
        <dbReference type="ARBA" id="ARBA00022692"/>
    </source>
</evidence>
<dbReference type="InterPro" id="IPR050925">
    <property type="entry name" value="Rhomboid_protease_S54"/>
</dbReference>
<dbReference type="Gene3D" id="1.20.1540.10">
    <property type="entry name" value="Rhomboid-like"/>
    <property type="match status" value="1"/>
</dbReference>
<sequence>MIPLRDTLTSRTLPVVNTTLIVINLLVFLQTLSQPAHFYHIYGLVPARYTTPAAWEYFGVTGQMTALVSFMFLHGGWLHLFGNMLSLYIFGDNVEDRLGHVRYLLFYLGGGVVSGLSHMLLNPGSTVPTIGASGAVAAVMGAYFLLYPRAKVLTLVPLFFIPLFFEIPAFIFLGIWFLMQFFNATGGSASAIAWWAHIGGFLCGMAFVLVTGARKAPTKPHRFQAVRSRSPRLQIIHVRVDQGGFNLTGRLAITPKEARKGAVKRINLFRFGKGRLIKITVPPGVEPGKRLRLKGLGLPHPNGSRGDLFLTIAMD</sequence>
<organism evidence="10 11">
    <name type="scientific">Desulfoluna butyratoxydans</name>
    <dbReference type="NCBI Taxonomy" id="231438"/>
    <lineage>
        <taxon>Bacteria</taxon>
        <taxon>Pseudomonadati</taxon>
        <taxon>Thermodesulfobacteriota</taxon>
        <taxon>Desulfobacteria</taxon>
        <taxon>Desulfobacterales</taxon>
        <taxon>Desulfolunaceae</taxon>
        <taxon>Desulfoluna</taxon>
    </lineage>
</organism>
<evidence type="ECO:0000259" key="8">
    <source>
        <dbReference type="Pfam" id="PF01556"/>
    </source>
</evidence>
<feature type="transmembrane region" description="Helical" evidence="7">
    <location>
        <begin position="66"/>
        <end position="91"/>
    </location>
</feature>
<dbReference type="GO" id="GO:0006457">
    <property type="term" value="P:protein folding"/>
    <property type="evidence" value="ECO:0007669"/>
    <property type="project" value="InterPro"/>
</dbReference>
<keyword evidence="5 7" id="KW-1133">Transmembrane helix</keyword>
<evidence type="ECO:0000256" key="6">
    <source>
        <dbReference type="ARBA" id="ARBA00023136"/>
    </source>
</evidence>
<keyword evidence="6 7" id="KW-0472">Membrane</keyword>
<evidence type="ECO:0000256" key="4">
    <source>
        <dbReference type="ARBA" id="ARBA00022801"/>
    </source>
</evidence>
<evidence type="ECO:0000259" key="9">
    <source>
        <dbReference type="Pfam" id="PF01694"/>
    </source>
</evidence>
<dbReference type="Gene3D" id="2.60.260.20">
    <property type="entry name" value="Urease metallochaperone UreE, N-terminal domain"/>
    <property type="match status" value="1"/>
</dbReference>
<feature type="transmembrane region" description="Helical" evidence="7">
    <location>
        <begin position="12"/>
        <end position="32"/>
    </location>
</feature>
<feature type="transmembrane region" description="Helical" evidence="7">
    <location>
        <begin position="158"/>
        <end position="179"/>
    </location>
</feature>
<evidence type="ECO:0000256" key="2">
    <source>
        <dbReference type="ARBA" id="ARBA00009045"/>
    </source>
</evidence>
<dbReference type="InterPro" id="IPR002939">
    <property type="entry name" value="DnaJ_C"/>
</dbReference>
<proteinExistence type="inferred from homology"/>
<evidence type="ECO:0000256" key="5">
    <source>
        <dbReference type="ARBA" id="ARBA00022989"/>
    </source>
</evidence>
<feature type="domain" description="Chaperone DnaJ C-terminal" evidence="8">
    <location>
        <begin position="250"/>
        <end position="312"/>
    </location>
</feature>
<accession>A0A4U8YHN4</accession>
<dbReference type="GO" id="GO:0004252">
    <property type="term" value="F:serine-type endopeptidase activity"/>
    <property type="evidence" value="ECO:0007669"/>
    <property type="project" value="InterPro"/>
</dbReference>
<protein>
    <submittedName>
        <fullName evidence="10">Chaperone dnaj c-terminal</fullName>
    </submittedName>
</protein>
<dbReference type="SUPFAM" id="SSF49493">
    <property type="entry name" value="HSP40/DnaJ peptide-binding domain"/>
    <property type="match status" value="1"/>
</dbReference>